<gene>
    <name evidence="1" type="ORF">BJY26_002381</name>
</gene>
<protein>
    <recommendedName>
        <fullName evidence="3">Heavy metal transporter</fullName>
    </recommendedName>
</protein>
<proteinExistence type="predicted"/>
<comment type="caution">
    <text evidence="1">The sequence shown here is derived from an EMBL/GenBank/DDBJ whole genome shotgun (WGS) entry which is preliminary data.</text>
</comment>
<keyword evidence="2" id="KW-1185">Reference proteome</keyword>
<accession>A0A7Z0II00</accession>
<reference evidence="1 2" key="1">
    <citation type="submission" date="2020-07" db="EMBL/GenBank/DDBJ databases">
        <title>Sequencing the genomes of 1000 actinobacteria strains.</title>
        <authorList>
            <person name="Klenk H.-P."/>
        </authorList>
    </citation>
    <scope>NUCLEOTIDE SEQUENCE [LARGE SCALE GENOMIC DNA]</scope>
    <source>
        <strain evidence="1 2">DSM 26341</strain>
    </source>
</reference>
<dbReference type="EMBL" id="JACBZP010000001">
    <property type="protein sequence ID" value="NYI68075.1"/>
    <property type="molecule type" value="Genomic_DNA"/>
</dbReference>
<evidence type="ECO:0000313" key="2">
    <source>
        <dbReference type="Proteomes" id="UP000539111"/>
    </source>
</evidence>
<evidence type="ECO:0000313" key="1">
    <source>
        <dbReference type="EMBL" id="NYI68075.1"/>
    </source>
</evidence>
<evidence type="ECO:0008006" key="3">
    <source>
        <dbReference type="Google" id="ProtNLM"/>
    </source>
</evidence>
<organism evidence="1 2">
    <name type="scientific">Spelaeicoccus albus</name>
    <dbReference type="NCBI Taxonomy" id="1280376"/>
    <lineage>
        <taxon>Bacteria</taxon>
        <taxon>Bacillati</taxon>
        <taxon>Actinomycetota</taxon>
        <taxon>Actinomycetes</taxon>
        <taxon>Micrococcales</taxon>
        <taxon>Brevibacteriaceae</taxon>
        <taxon>Spelaeicoccus</taxon>
    </lineage>
</organism>
<name>A0A7Z0II00_9MICO</name>
<dbReference type="RefSeq" id="WP_179428467.1">
    <property type="nucleotide sequence ID" value="NZ_JACBZP010000001.1"/>
</dbReference>
<sequence length="302" mass="32492">MTSKRVRRRRSIAWTITALVLALIVVGVFAGVQAITGLNSAPVSEECVAPLNGTDYTLDLGQSRNAALVTGLAVKRELPAHAATIALATAMQESKLRNLSYGHADSVGLFQQRPSQGWGTRKQLQDPVYSTTKFYDALTKIKNYQTLPVTQAAQKVQHSAYPDAYAKHEGAARAFASSLTGNSPAGINCTMHELTSNLTGTEKIASVKRLERHIGHELGLTAEPGSIRNSDGDYRVRYKATGSTASSRKKQEWNVAAWAVASAYSFDITEISLPGHVWKRSASTDGWVKTTGTDGETAITVG</sequence>
<dbReference type="Proteomes" id="UP000539111">
    <property type="component" value="Unassembled WGS sequence"/>
</dbReference>
<dbReference type="AlphaFoldDB" id="A0A7Z0II00"/>